<dbReference type="PROSITE" id="PS00039">
    <property type="entry name" value="DEAD_ATP_HELICASE"/>
    <property type="match status" value="1"/>
</dbReference>
<evidence type="ECO:0000256" key="1">
    <source>
        <dbReference type="ARBA" id="ARBA00012552"/>
    </source>
</evidence>
<dbReference type="InterPro" id="IPR004088">
    <property type="entry name" value="KH_dom_type_1"/>
</dbReference>
<dbReference type="InterPro" id="IPR027417">
    <property type="entry name" value="P-loop_NTPase"/>
</dbReference>
<evidence type="ECO:0000259" key="12">
    <source>
        <dbReference type="PROSITE" id="PS51194"/>
    </source>
</evidence>
<feature type="compositionally biased region" description="Gly residues" evidence="10">
    <location>
        <begin position="179"/>
        <end position="193"/>
    </location>
</feature>
<reference evidence="14" key="1">
    <citation type="submission" date="2022-08" db="UniProtKB">
        <authorList>
            <consortium name="EnsemblMetazoa"/>
        </authorList>
    </citation>
    <scope>IDENTIFICATION</scope>
    <source>
        <strain evidence="14">EBRO</strain>
    </source>
</reference>
<evidence type="ECO:0000256" key="6">
    <source>
        <dbReference type="ARBA" id="ARBA00047984"/>
    </source>
</evidence>
<feature type="compositionally biased region" description="Gly residues" evidence="10">
    <location>
        <begin position="695"/>
        <end position="713"/>
    </location>
</feature>
<keyword evidence="3 9" id="KW-0378">Hydrolase</keyword>
<feature type="compositionally biased region" description="Low complexity" evidence="10">
    <location>
        <begin position="205"/>
        <end position="219"/>
    </location>
</feature>
<evidence type="ECO:0000256" key="2">
    <source>
        <dbReference type="ARBA" id="ARBA00022741"/>
    </source>
</evidence>
<evidence type="ECO:0000259" key="11">
    <source>
        <dbReference type="PROSITE" id="PS51192"/>
    </source>
</evidence>
<evidence type="ECO:0000256" key="10">
    <source>
        <dbReference type="SAM" id="MobiDB-lite"/>
    </source>
</evidence>
<dbReference type="InterPro" id="IPR000629">
    <property type="entry name" value="RNA-helicase_DEAD-box_CS"/>
</dbReference>
<dbReference type="Pfam" id="PF00271">
    <property type="entry name" value="Helicase_C"/>
    <property type="match status" value="1"/>
</dbReference>
<dbReference type="FunFam" id="3.40.50.300:FF:000079">
    <property type="entry name" value="probable ATP-dependent RNA helicase DDX17"/>
    <property type="match status" value="1"/>
</dbReference>
<evidence type="ECO:0000256" key="9">
    <source>
        <dbReference type="RuleBase" id="RU000492"/>
    </source>
</evidence>
<dbReference type="CDD" id="cd17958">
    <property type="entry name" value="DEADc_DDX43_DDX53"/>
    <property type="match status" value="1"/>
</dbReference>
<dbReference type="STRING" id="41427.A0A182JN43"/>
<dbReference type="EC" id="3.6.4.13" evidence="1"/>
<feature type="region of interest" description="Disordered" evidence="10">
    <location>
        <begin position="132"/>
        <end position="221"/>
    </location>
</feature>
<dbReference type="Pfam" id="PF00270">
    <property type="entry name" value="DEAD"/>
    <property type="match status" value="1"/>
</dbReference>
<dbReference type="GO" id="GO:0005524">
    <property type="term" value="F:ATP binding"/>
    <property type="evidence" value="ECO:0007669"/>
    <property type="project" value="UniProtKB-KW"/>
</dbReference>
<dbReference type="GO" id="GO:0031047">
    <property type="term" value="P:regulatory ncRNA-mediated gene silencing"/>
    <property type="evidence" value="ECO:0007669"/>
    <property type="project" value="UniProtKB-ARBA"/>
</dbReference>
<dbReference type="InterPro" id="IPR011545">
    <property type="entry name" value="DEAD/DEAH_box_helicase_dom"/>
</dbReference>
<dbReference type="Gene3D" id="3.30.1370.10">
    <property type="entry name" value="K Homology domain, type 1"/>
    <property type="match status" value="1"/>
</dbReference>
<dbReference type="SMART" id="SM00322">
    <property type="entry name" value="KH"/>
    <property type="match status" value="1"/>
</dbReference>
<protein>
    <recommendedName>
        <fullName evidence="1">RNA helicase</fullName>
        <ecNumber evidence="1">3.6.4.13</ecNumber>
    </recommendedName>
</protein>
<dbReference type="PANTHER" id="PTHR47958">
    <property type="entry name" value="ATP-DEPENDENT RNA HELICASE DBP3"/>
    <property type="match status" value="1"/>
</dbReference>
<comment type="catalytic activity">
    <reaction evidence="6">
        <text>ATP + H2O = ADP + phosphate + H(+)</text>
        <dbReference type="Rhea" id="RHEA:13065"/>
        <dbReference type="ChEBI" id="CHEBI:15377"/>
        <dbReference type="ChEBI" id="CHEBI:15378"/>
        <dbReference type="ChEBI" id="CHEBI:30616"/>
        <dbReference type="ChEBI" id="CHEBI:43474"/>
        <dbReference type="ChEBI" id="CHEBI:456216"/>
        <dbReference type="EC" id="3.6.4.13"/>
    </reaction>
</comment>
<feature type="region of interest" description="Disordered" evidence="10">
    <location>
        <begin position="1"/>
        <end position="71"/>
    </location>
</feature>
<name>A0A182JN43_ANOAO</name>
<dbReference type="PROSITE" id="PS50084">
    <property type="entry name" value="KH_TYPE_1"/>
    <property type="match status" value="1"/>
</dbReference>
<keyword evidence="4 9" id="KW-0347">Helicase</keyword>
<dbReference type="InterPro" id="IPR036612">
    <property type="entry name" value="KH_dom_type_1_sf"/>
</dbReference>
<dbReference type="InterPro" id="IPR001650">
    <property type="entry name" value="Helicase_C-like"/>
</dbReference>
<evidence type="ECO:0000256" key="8">
    <source>
        <dbReference type="PROSITE-ProRule" id="PRU00552"/>
    </source>
</evidence>
<dbReference type="SUPFAM" id="SSF54791">
    <property type="entry name" value="Eukaryotic type KH-domain (KH-domain type I)"/>
    <property type="match status" value="1"/>
</dbReference>
<dbReference type="FunFam" id="3.40.50.300:FF:000008">
    <property type="entry name" value="ATP-dependent RNA helicase RhlB"/>
    <property type="match status" value="1"/>
</dbReference>
<evidence type="ECO:0000256" key="5">
    <source>
        <dbReference type="ARBA" id="ARBA00022840"/>
    </source>
</evidence>
<feature type="domain" description="DEAD-box RNA helicase Q" evidence="13">
    <location>
        <begin position="303"/>
        <end position="331"/>
    </location>
</feature>
<dbReference type="SMART" id="SM00487">
    <property type="entry name" value="DEXDc"/>
    <property type="match status" value="1"/>
</dbReference>
<dbReference type="PROSITE" id="PS51195">
    <property type="entry name" value="Q_MOTIF"/>
    <property type="match status" value="1"/>
</dbReference>
<proteinExistence type="inferred from homology"/>
<dbReference type="PROSITE" id="PS51192">
    <property type="entry name" value="HELICASE_ATP_BIND_1"/>
    <property type="match status" value="1"/>
</dbReference>
<evidence type="ECO:0000313" key="14">
    <source>
        <dbReference type="EnsemblMetazoa" id="AATE021158-PA.1"/>
    </source>
</evidence>
<dbReference type="InterPro" id="IPR014001">
    <property type="entry name" value="Helicase_ATP-bd"/>
</dbReference>
<keyword evidence="5 9" id="KW-0067">ATP-binding</keyword>
<dbReference type="GO" id="GO:0003724">
    <property type="term" value="F:RNA helicase activity"/>
    <property type="evidence" value="ECO:0007669"/>
    <property type="project" value="UniProtKB-EC"/>
</dbReference>
<dbReference type="AlphaFoldDB" id="A0A182JN43"/>
<feature type="region of interest" description="Disordered" evidence="10">
    <location>
        <begin position="686"/>
        <end position="713"/>
    </location>
</feature>
<dbReference type="VEuPathDB" id="VectorBase:AATE021158"/>
<dbReference type="CDD" id="cd00105">
    <property type="entry name" value="KH-I"/>
    <property type="match status" value="1"/>
</dbReference>
<sequence length="713" mass="78755">MWNDECWDDVTPGTQSGSGAVAVVPQVPQTTEYSRPEENRRSSSYQSKRDADGRDKRSSHYGSANGPGVTIEVSGHIIPRIIGRGGATVRQLREQTRANIQIDNNRSGDGMGTVKISGAPEDVEAARNAVNDIINGTNSENSRDTGYPRSSDSRGTGYGRRDRDSGSRYESSSNRGWSKSGGGGGGGGGGNRGGYFESYDTQSRSDGQSYGQSTYSSYQNDDDHKDEIIDWAALNKQADEAARERWAKCPPLVKSFYRELDEVAQMSPAEVAAFREENNNIVVDRTFKDEKGTKSPIPNPICEFHQAFGDYPDLMEEIRKAKFTKPTPIQAQAWPILLRGEDMIGIAQTGTGKTLAFLLPAFVHIEGQPVPRSDRGGPNVLVLAPTRELALQIEKEVGKYQFRDIKAVCLYGGGDRRAQMGAVRRGVEILIATPGRLNDLVQEGVVNVSSITYLVLDEADRMLDMGFEPQIRKVLLDIRPDRQTVMTSATWPDGVRRLAQSYMHDPIQVYIGTLDLAATHTVTQLVEVIEEDDKFYRIINFVRQMQPTDKVIIFCGKKTRADDLSSEFVLADIPCQSIHGNREQSDREQALEDIKSGHVNILIATDVASRGLDIEDITHVVNYDFPRNIEEYVHRVGRTGRAGRTGISLSFMTRSDWGVAAELIKILEEASQEVPHEVRDMATRFSAKKDRDRQFGGGRRGGGGGGGGGNRRW</sequence>
<dbReference type="GO" id="GO:0003723">
    <property type="term" value="F:RNA binding"/>
    <property type="evidence" value="ECO:0007669"/>
    <property type="project" value="UniProtKB-UniRule"/>
</dbReference>
<accession>A0A182JN43</accession>
<comment type="similarity">
    <text evidence="9">Belongs to the DEAD box helicase family.</text>
</comment>
<keyword evidence="2 9" id="KW-0547">Nucleotide-binding</keyword>
<dbReference type="GO" id="GO:0016787">
    <property type="term" value="F:hydrolase activity"/>
    <property type="evidence" value="ECO:0007669"/>
    <property type="project" value="UniProtKB-KW"/>
</dbReference>
<feature type="domain" description="Helicase ATP-binding" evidence="11">
    <location>
        <begin position="334"/>
        <end position="509"/>
    </location>
</feature>
<dbReference type="PROSITE" id="PS51194">
    <property type="entry name" value="HELICASE_CTER"/>
    <property type="match status" value="1"/>
</dbReference>
<dbReference type="EnsemblMetazoa" id="AATE021158-RA">
    <property type="protein sequence ID" value="AATE021158-PA.1"/>
    <property type="gene ID" value="AATE021158"/>
</dbReference>
<feature type="compositionally biased region" description="Low complexity" evidence="10">
    <location>
        <begin position="168"/>
        <end position="178"/>
    </location>
</feature>
<feature type="short sequence motif" description="Q motif" evidence="8">
    <location>
        <begin position="303"/>
        <end position="331"/>
    </location>
</feature>
<evidence type="ECO:0000256" key="4">
    <source>
        <dbReference type="ARBA" id="ARBA00022806"/>
    </source>
</evidence>
<feature type="compositionally biased region" description="Basic and acidic residues" evidence="10">
    <location>
        <begin position="34"/>
        <end position="58"/>
    </location>
</feature>
<feature type="domain" description="Helicase C-terminal" evidence="12">
    <location>
        <begin position="521"/>
        <end position="682"/>
    </location>
</feature>
<evidence type="ECO:0000256" key="7">
    <source>
        <dbReference type="PROSITE-ProRule" id="PRU00117"/>
    </source>
</evidence>
<evidence type="ECO:0000256" key="3">
    <source>
        <dbReference type="ARBA" id="ARBA00022801"/>
    </source>
</evidence>
<dbReference type="Gene3D" id="3.40.50.300">
    <property type="entry name" value="P-loop containing nucleotide triphosphate hydrolases"/>
    <property type="match status" value="2"/>
</dbReference>
<dbReference type="InterPro" id="IPR004087">
    <property type="entry name" value="KH_dom"/>
</dbReference>
<dbReference type="SUPFAM" id="SSF52540">
    <property type="entry name" value="P-loop containing nucleoside triphosphate hydrolases"/>
    <property type="match status" value="1"/>
</dbReference>
<evidence type="ECO:0000259" key="13">
    <source>
        <dbReference type="PROSITE" id="PS51195"/>
    </source>
</evidence>
<dbReference type="SMART" id="SM00490">
    <property type="entry name" value="HELICc"/>
    <property type="match status" value="1"/>
</dbReference>
<keyword evidence="7" id="KW-0694">RNA-binding</keyword>
<dbReference type="Pfam" id="PF00013">
    <property type="entry name" value="KH_1"/>
    <property type="match status" value="1"/>
</dbReference>
<organism evidence="14">
    <name type="scientific">Anopheles atroparvus</name>
    <name type="common">European mosquito</name>
    <dbReference type="NCBI Taxonomy" id="41427"/>
    <lineage>
        <taxon>Eukaryota</taxon>
        <taxon>Metazoa</taxon>
        <taxon>Ecdysozoa</taxon>
        <taxon>Arthropoda</taxon>
        <taxon>Hexapoda</taxon>
        <taxon>Insecta</taxon>
        <taxon>Pterygota</taxon>
        <taxon>Neoptera</taxon>
        <taxon>Endopterygota</taxon>
        <taxon>Diptera</taxon>
        <taxon>Nematocera</taxon>
        <taxon>Culicoidea</taxon>
        <taxon>Culicidae</taxon>
        <taxon>Anophelinae</taxon>
        <taxon>Anopheles</taxon>
    </lineage>
</organism>
<dbReference type="InterPro" id="IPR014014">
    <property type="entry name" value="RNA_helicase_DEAD_Q_motif"/>
</dbReference>
<dbReference type="CDD" id="cd18787">
    <property type="entry name" value="SF2_C_DEAD"/>
    <property type="match status" value="1"/>
</dbReference>